<evidence type="ECO:0000313" key="3">
    <source>
        <dbReference type="EMBL" id="UOQ67464.1"/>
    </source>
</evidence>
<dbReference type="InterPro" id="IPR052353">
    <property type="entry name" value="Benzoxazolinone_Detox_Enz"/>
</dbReference>
<keyword evidence="4" id="KW-1185">Reference proteome</keyword>
<dbReference type="EMBL" id="CP095061">
    <property type="protein sequence ID" value="UOQ67464.1"/>
    <property type="molecule type" value="Genomic_DNA"/>
</dbReference>
<dbReference type="InterPro" id="IPR005163">
    <property type="entry name" value="Tri_helical_YiiM-like"/>
</dbReference>
<dbReference type="Proteomes" id="UP000830401">
    <property type="component" value="Chromosome"/>
</dbReference>
<dbReference type="PANTHER" id="PTHR30212:SF2">
    <property type="entry name" value="PROTEIN YIIM"/>
    <property type="match status" value="1"/>
</dbReference>
<dbReference type="PANTHER" id="PTHR30212">
    <property type="entry name" value="PROTEIN YIIM"/>
    <property type="match status" value="1"/>
</dbReference>
<dbReference type="Gene3D" id="2.40.33.20">
    <property type="entry name" value="PK beta-barrel domain-like"/>
    <property type="match status" value="1"/>
</dbReference>
<sequence>MEHLENTAAATTDSVPNISLPLSSLRVGLPQELGAQNATDVLNRAWTSAIFKREIAAPVWLSVLNLTGDEQADQRNHGGPDQALCAYPARHYAYWTKRLGLPLTAGSFGENLTIGGDCTEEDVCIGDVFAFGEAVVQISQPRSPCWKIARRWQLPMFSQWLQETGFTGWYMRVIQPGLVGPHDVLRLIERPHPEWTIARANSAKYEQRHDRELVAQLAACPALGQQWRRKMQGRTDGSLPLNDDANRLVGPNAG</sequence>
<dbReference type="InterPro" id="IPR005302">
    <property type="entry name" value="MoCF_Sase_C"/>
</dbReference>
<evidence type="ECO:0000259" key="2">
    <source>
        <dbReference type="PROSITE" id="PS51340"/>
    </source>
</evidence>
<dbReference type="RefSeq" id="WP_245123038.1">
    <property type="nucleotide sequence ID" value="NZ_CP095061.1"/>
</dbReference>
<feature type="domain" description="MOSC" evidence="2">
    <location>
        <begin position="53"/>
        <end position="188"/>
    </location>
</feature>
<accession>A0ABY4GAJ2</accession>
<dbReference type="Pfam" id="PF03473">
    <property type="entry name" value="MOSC"/>
    <property type="match status" value="1"/>
</dbReference>
<evidence type="ECO:0000256" key="1">
    <source>
        <dbReference type="SAM" id="MobiDB-lite"/>
    </source>
</evidence>
<reference evidence="3" key="1">
    <citation type="submission" date="2022-04" db="EMBL/GenBank/DDBJ databases">
        <title>Hymenobacter sp. isolated from the air.</title>
        <authorList>
            <person name="Won M."/>
            <person name="Lee C.-M."/>
            <person name="Woen H.-Y."/>
            <person name="Kwon S.-W."/>
        </authorList>
    </citation>
    <scope>NUCLEOTIDE SEQUENCE</scope>
    <source>
        <strain evidence="3">5420S-77</strain>
    </source>
</reference>
<dbReference type="InterPro" id="IPR011037">
    <property type="entry name" value="Pyrv_Knase-like_insert_dom_sf"/>
</dbReference>
<name>A0ABY4GAJ2_9BACT</name>
<dbReference type="Pfam" id="PF03475">
    <property type="entry name" value="YiiM_3-alpha"/>
    <property type="match status" value="1"/>
</dbReference>
<dbReference type="SUPFAM" id="SSF50800">
    <property type="entry name" value="PK beta-barrel domain-like"/>
    <property type="match status" value="1"/>
</dbReference>
<proteinExistence type="predicted"/>
<gene>
    <name evidence="3" type="ORF">MUN86_06180</name>
</gene>
<organism evidence="3 4">
    <name type="scientific">Hymenobacter volaticus</name>
    <dbReference type="NCBI Taxonomy" id="2932254"/>
    <lineage>
        <taxon>Bacteria</taxon>
        <taxon>Pseudomonadati</taxon>
        <taxon>Bacteroidota</taxon>
        <taxon>Cytophagia</taxon>
        <taxon>Cytophagales</taxon>
        <taxon>Hymenobacteraceae</taxon>
        <taxon>Hymenobacter</taxon>
    </lineage>
</organism>
<evidence type="ECO:0000313" key="4">
    <source>
        <dbReference type="Proteomes" id="UP000830401"/>
    </source>
</evidence>
<feature type="region of interest" description="Disordered" evidence="1">
    <location>
        <begin position="231"/>
        <end position="254"/>
    </location>
</feature>
<protein>
    <submittedName>
        <fullName evidence="3">MOSC domain-containing protein</fullName>
    </submittedName>
</protein>
<dbReference type="PROSITE" id="PS51340">
    <property type="entry name" value="MOSC"/>
    <property type="match status" value="1"/>
</dbReference>